<evidence type="ECO:0000313" key="1">
    <source>
        <dbReference type="EMBL" id="QDT93842.1"/>
    </source>
</evidence>
<protein>
    <submittedName>
        <fullName evidence="1">Uncharacterized protein</fullName>
    </submittedName>
</protein>
<reference evidence="1 2" key="1">
    <citation type="submission" date="2019-02" db="EMBL/GenBank/DDBJ databases">
        <title>Deep-cultivation of Planctomycetes and their phenomic and genomic characterization uncovers novel biology.</title>
        <authorList>
            <person name="Wiegand S."/>
            <person name="Jogler M."/>
            <person name="Boedeker C."/>
            <person name="Pinto D."/>
            <person name="Vollmers J."/>
            <person name="Rivas-Marin E."/>
            <person name="Kohn T."/>
            <person name="Peeters S.H."/>
            <person name="Heuer A."/>
            <person name="Rast P."/>
            <person name="Oberbeckmann S."/>
            <person name="Bunk B."/>
            <person name="Jeske O."/>
            <person name="Meyerdierks A."/>
            <person name="Storesund J.E."/>
            <person name="Kallscheuer N."/>
            <person name="Luecker S."/>
            <person name="Lage O.M."/>
            <person name="Pohl T."/>
            <person name="Merkel B.J."/>
            <person name="Hornburger P."/>
            <person name="Mueller R.-W."/>
            <person name="Bruemmer F."/>
            <person name="Labrenz M."/>
            <person name="Spormann A.M."/>
            <person name="Op den Camp H."/>
            <person name="Overmann J."/>
            <person name="Amann R."/>
            <person name="Jetten M.S.M."/>
            <person name="Mascher T."/>
            <person name="Medema M.H."/>
            <person name="Devos D.P."/>
            <person name="Kaster A.-K."/>
            <person name="Ovreas L."/>
            <person name="Rohde M."/>
            <person name="Galperin M.Y."/>
            <person name="Jogler C."/>
        </authorList>
    </citation>
    <scope>NUCLEOTIDE SEQUENCE [LARGE SCALE GENOMIC DNA]</scope>
    <source>
        <strain evidence="1 2">Pan161</strain>
    </source>
</reference>
<dbReference type="KEGG" id="gax:Pan161_55290"/>
<sequence length="60" mass="6657">MVTLYLPRATFGMLTKPSSVSASLFLDHHKSGPLTRCTPLLELHSLKEICKLNQTKVSDT</sequence>
<evidence type="ECO:0000313" key="2">
    <source>
        <dbReference type="Proteomes" id="UP000316855"/>
    </source>
</evidence>
<name>A0A517VLF0_9PLAN</name>
<accession>A0A517VLF0</accession>
<keyword evidence="2" id="KW-1185">Reference proteome</keyword>
<dbReference type="AlphaFoldDB" id="A0A517VLF0"/>
<proteinExistence type="predicted"/>
<gene>
    <name evidence="1" type="ORF">Pan161_55290</name>
</gene>
<dbReference type="EMBL" id="CP036343">
    <property type="protein sequence ID" value="QDT93842.1"/>
    <property type="molecule type" value="Genomic_DNA"/>
</dbReference>
<dbReference type="Proteomes" id="UP000316855">
    <property type="component" value="Chromosome"/>
</dbReference>
<organism evidence="1 2">
    <name type="scientific">Gimesia algae</name>
    <dbReference type="NCBI Taxonomy" id="2527971"/>
    <lineage>
        <taxon>Bacteria</taxon>
        <taxon>Pseudomonadati</taxon>
        <taxon>Planctomycetota</taxon>
        <taxon>Planctomycetia</taxon>
        <taxon>Planctomycetales</taxon>
        <taxon>Planctomycetaceae</taxon>
        <taxon>Gimesia</taxon>
    </lineage>
</organism>